<evidence type="ECO:0000313" key="2">
    <source>
        <dbReference type="EMBL" id="MBR7673241.1"/>
    </source>
</evidence>
<accession>A0A8T4IM41</accession>
<reference evidence="2" key="1">
    <citation type="submission" date="2021-04" db="EMBL/GenBank/DDBJ databases">
        <title>Sequencing of actinobacteria type strains.</title>
        <authorList>
            <person name="Nguyen G.-S."/>
            <person name="Wentzel A."/>
        </authorList>
    </citation>
    <scope>NUCLEOTIDE SEQUENCE</scope>
    <source>
        <strain evidence="2">DSM 42095</strain>
    </source>
</reference>
<dbReference type="AlphaFoldDB" id="A0A8T4IM41"/>
<organism evidence="2 3">
    <name type="scientific">Streptomyces daliensis</name>
    <dbReference type="NCBI Taxonomy" id="299421"/>
    <lineage>
        <taxon>Bacteria</taxon>
        <taxon>Bacillati</taxon>
        <taxon>Actinomycetota</taxon>
        <taxon>Actinomycetes</taxon>
        <taxon>Kitasatosporales</taxon>
        <taxon>Streptomycetaceae</taxon>
        <taxon>Streptomyces</taxon>
    </lineage>
</organism>
<dbReference type="EMBL" id="JAGSMN010000190">
    <property type="protein sequence ID" value="MBR7673241.1"/>
    <property type="molecule type" value="Genomic_DNA"/>
</dbReference>
<dbReference type="InterPro" id="IPR029082">
    <property type="entry name" value="Imm35"/>
</dbReference>
<dbReference type="GO" id="GO:0008233">
    <property type="term" value="F:peptidase activity"/>
    <property type="evidence" value="ECO:0007669"/>
    <property type="project" value="UniProtKB-KW"/>
</dbReference>
<keyword evidence="2" id="KW-0378">Hydrolase</keyword>
<evidence type="ECO:0000313" key="3">
    <source>
        <dbReference type="Proteomes" id="UP000675554"/>
    </source>
</evidence>
<keyword evidence="2" id="KW-0645">Protease</keyword>
<comment type="caution">
    <text evidence="2">The sequence shown here is derived from an EMBL/GenBank/DDBJ whole genome shotgun (WGS) entry which is preliminary data.</text>
</comment>
<sequence>MLSHEDALAEARAFLDRTLTDGQYTIVLQPELTKEHAVAWAVRFDSQEHLDTGDMTRAPFTRVVIVPKDGAEPPYFPPSHLSVAELNARLAGPAGSAGPAPVASGT</sequence>
<gene>
    <name evidence="2" type="ORF">KDA82_09470</name>
</gene>
<dbReference type="Pfam" id="PF15567">
    <property type="entry name" value="Imm35"/>
    <property type="match status" value="1"/>
</dbReference>
<name>A0A8T4IM41_9ACTN</name>
<proteinExistence type="predicted"/>
<dbReference type="Proteomes" id="UP000675554">
    <property type="component" value="Unassembled WGS sequence"/>
</dbReference>
<dbReference type="GO" id="GO:0006508">
    <property type="term" value="P:proteolysis"/>
    <property type="evidence" value="ECO:0007669"/>
    <property type="project" value="UniProtKB-KW"/>
</dbReference>
<keyword evidence="3" id="KW-1185">Reference proteome</keyword>
<evidence type="ECO:0000259" key="1">
    <source>
        <dbReference type="Pfam" id="PF15567"/>
    </source>
</evidence>
<feature type="domain" description="Immunity protein 35" evidence="1">
    <location>
        <begin position="5"/>
        <end position="74"/>
    </location>
</feature>
<protein>
    <submittedName>
        <fullName evidence="2">Serine protease</fullName>
    </submittedName>
</protein>